<proteinExistence type="predicted"/>
<reference evidence="2 3" key="1">
    <citation type="submission" date="2016-09" db="EMBL/GenBank/DDBJ databases">
        <title>Photobacterium proteolyticum sp. nov. a protease producing bacterium isolated from ocean sediments of Laizhou Bay.</title>
        <authorList>
            <person name="Li Y."/>
        </authorList>
    </citation>
    <scope>NUCLEOTIDE SEQUENCE [LARGE SCALE GENOMIC DNA]</scope>
    <source>
        <strain evidence="2 3">13-12</strain>
    </source>
</reference>
<gene>
    <name evidence="2" type="ORF">BIT28_20300</name>
</gene>
<dbReference type="AlphaFoldDB" id="A0A1Q9G5U6"/>
<dbReference type="RefSeq" id="WP_075768251.1">
    <property type="nucleotide sequence ID" value="NZ_MJIL01000101.1"/>
</dbReference>
<dbReference type="STRING" id="1903952.BIT28_20300"/>
<dbReference type="EMBL" id="MJIL01000101">
    <property type="protein sequence ID" value="OLQ69325.1"/>
    <property type="molecule type" value="Genomic_DNA"/>
</dbReference>
<dbReference type="SUPFAM" id="SSF51695">
    <property type="entry name" value="PLC-like phosphodiesterases"/>
    <property type="match status" value="1"/>
</dbReference>
<evidence type="ECO:0000313" key="2">
    <source>
        <dbReference type="EMBL" id="OLQ69325.1"/>
    </source>
</evidence>
<dbReference type="Pfam" id="PF03009">
    <property type="entry name" value="GDPD"/>
    <property type="match status" value="1"/>
</dbReference>
<comment type="caution">
    <text evidence="2">The sequence shown here is derived from an EMBL/GenBank/DDBJ whole genome shotgun (WGS) entry which is preliminary data.</text>
</comment>
<organism evidence="2 3">
    <name type="scientific">Photobacterium proteolyticum</name>
    <dbReference type="NCBI Taxonomy" id="1903952"/>
    <lineage>
        <taxon>Bacteria</taxon>
        <taxon>Pseudomonadati</taxon>
        <taxon>Pseudomonadota</taxon>
        <taxon>Gammaproteobacteria</taxon>
        <taxon>Vibrionales</taxon>
        <taxon>Vibrionaceae</taxon>
        <taxon>Photobacterium</taxon>
    </lineage>
</organism>
<name>A0A1Q9G5U6_9GAMM</name>
<dbReference type="PANTHER" id="PTHR46211:SF1">
    <property type="entry name" value="GLYCEROPHOSPHODIESTER PHOSPHODIESTERASE, CYTOPLASMIC"/>
    <property type="match status" value="1"/>
</dbReference>
<dbReference type="OrthoDB" id="9795622at2"/>
<dbReference type="GO" id="GO:0008081">
    <property type="term" value="F:phosphoric diester hydrolase activity"/>
    <property type="evidence" value="ECO:0007669"/>
    <property type="project" value="InterPro"/>
</dbReference>
<dbReference type="InterPro" id="IPR017946">
    <property type="entry name" value="PLC-like_Pdiesterase_TIM-brl"/>
</dbReference>
<dbReference type="PANTHER" id="PTHR46211">
    <property type="entry name" value="GLYCEROPHOSPHORYL DIESTER PHOSPHODIESTERASE"/>
    <property type="match status" value="1"/>
</dbReference>
<dbReference type="Proteomes" id="UP000186905">
    <property type="component" value="Unassembled WGS sequence"/>
</dbReference>
<accession>A0A1Q9G5U6</accession>
<sequence length="248" mass="27425">MKTLFAHRGMSSLAPENTLAAFSLCRQLGIQWIECDVDILADGTVVVSHDDTLDRCTDQSGNLAELTKADLNDIDAGSWFHDDFIGEPIPTFEQLITLVNQHELNINVEIKSCSAGWAMTDKLIANVITALAQLDTGRGLIVSSFNHLALAEFKCRRPQTSVACLFEAASLGDDWESVMQACGADYIHPEDQHLTQAMVARFKSAGYKINVYTVNDLARANQLFNWGVDGVFTDIAHRFPSKYKLRGK</sequence>
<dbReference type="GO" id="GO:0006629">
    <property type="term" value="P:lipid metabolic process"/>
    <property type="evidence" value="ECO:0007669"/>
    <property type="project" value="InterPro"/>
</dbReference>
<evidence type="ECO:0000313" key="3">
    <source>
        <dbReference type="Proteomes" id="UP000186905"/>
    </source>
</evidence>
<feature type="domain" description="GP-PDE" evidence="1">
    <location>
        <begin position="2"/>
        <end position="243"/>
    </location>
</feature>
<dbReference type="Gene3D" id="3.20.20.190">
    <property type="entry name" value="Phosphatidylinositol (PI) phosphodiesterase"/>
    <property type="match status" value="1"/>
</dbReference>
<protein>
    <submittedName>
        <fullName evidence="2">Glycerophosphoryl diester phosphodiesterase</fullName>
    </submittedName>
</protein>
<dbReference type="CDD" id="cd08562">
    <property type="entry name" value="GDPD_EcUgpQ_like"/>
    <property type="match status" value="1"/>
</dbReference>
<evidence type="ECO:0000259" key="1">
    <source>
        <dbReference type="PROSITE" id="PS51704"/>
    </source>
</evidence>
<keyword evidence="3" id="KW-1185">Reference proteome</keyword>
<dbReference type="InterPro" id="IPR030395">
    <property type="entry name" value="GP_PDE_dom"/>
</dbReference>
<dbReference type="PROSITE" id="PS51704">
    <property type="entry name" value="GP_PDE"/>
    <property type="match status" value="1"/>
</dbReference>